<dbReference type="InterPro" id="IPR025662">
    <property type="entry name" value="Sigma_54_int_dom_ATP-bd_1"/>
</dbReference>
<keyword evidence="3" id="KW-0067">ATP-binding</keyword>
<dbReference type="Gene3D" id="1.10.8.60">
    <property type="match status" value="1"/>
</dbReference>
<dbReference type="PROSITE" id="PS50045">
    <property type="entry name" value="SIGMA54_INTERACT_4"/>
    <property type="match status" value="1"/>
</dbReference>
<dbReference type="SUPFAM" id="SSF46689">
    <property type="entry name" value="Homeodomain-like"/>
    <property type="match status" value="1"/>
</dbReference>
<dbReference type="Gene3D" id="3.30.450.20">
    <property type="entry name" value="PAS domain"/>
    <property type="match status" value="1"/>
</dbReference>
<gene>
    <name evidence="7" type="ORF">FYJ83_16355</name>
</gene>
<dbReference type="SUPFAM" id="SSF52540">
    <property type="entry name" value="P-loop containing nucleoside triphosphate hydrolases"/>
    <property type="match status" value="1"/>
</dbReference>
<dbReference type="EMBL" id="VUNQ01000052">
    <property type="protein sequence ID" value="MSU03036.1"/>
    <property type="molecule type" value="Genomic_DNA"/>
</dbReference>
<feature type="domain" description="PAC" evidence="6">
    <location>
        <begin position="80"/>
        <end position="132"/>
    </location>
</feature>
<dbReference type="NCBIfam" id="TIGR00229">
    <property type="entry name" value="sensory_box"/>
    <property type="match status" value="1"/>
</dbReference>
<accession>A0A6N7XNF3</accession>
<dbReference type="PANTHER" id="PTHR32071:SF57">
    <property type="entry name" value="C4-DICARBOXYLATE TRANSPORT TRANSCRIPTIONAL REGULATORY PROTEIN DCTD"/>
    <property type="match status" value="1"/>
</dbReference>
<sequence length="463" mass="52259">MSNNKLLDHYKQAYEELKLILDLSYDQITIADGNGVFTRVSKSCEPYFGVQEKGIIGINAFELEKNGVFDVSVTAEVIRKGKKVTLIQKTGANKILMVTGIPILDENNNITKIINISRDITENQNLGLELKEVQSKLQWFQKELNKRQGIDSSDVSYKSPSMRKIMDLILHIADLDATVLLLGETGVGKGYISRVIHESSIRKNEPFVPINCGAIPENLLESELFGYESGAFSGANKGGKKGLFEIAGKGTIFLDEIGDMPMNLQVKLLHALEEKQIFRVGGERPIKIEGRLIAATNKDLKKLISEGKFREDLYYRLNVVPVTIPPLRERKEDIPGLVKKILDKCNKEHNTQKYISQGAYNILINYDYKGNIRELGNIIERLVITTLGDIIEDINVREILEIPNEQNNIDEIIPLKLAVEDLERRILISAFDKYKTTRKVAEVLKIDQSTVVKKAKKLNIKYC</sequence>
<dbReference type="Gene3D" id="3.40.50.300">
    <property type="entry name" value="P-loop containing nucleotide triphosphate hydrolases"/>
    <property type="match status" value="1"/>
</dbReference>
<evidence type="ECO:0000313" key="8">
    <source>
        <dbReference type="Proteomes" id="UP000469523"/>
    </source>
</evidence>
<dbReference type="Gene3D" id="1.10.10.60">
    <property type="entry name" value="Homeodomain-like"/>
    <property type="match status" value="1"/>
</dbReference>
<evidence type="ECO:0000259" key="5">
    <source>
        <dbReference type="PROSITE" id="PS50045"/>
    </source>
</evidence>
<dbReference type="RefSeq" id="WP_154442437.1">
    <property type="nucleotide sequence ID" value="NZ_JAHLPJ010000001.1"/>
</dbReference>
<dbReference type="InterPro" id="IPR030828">
    <property type="entry name" value="HTH_TyrR"/>
</dbReference>
<dbReference type="AlphaFoldDB" id="A0A6N7XNF3"/>
<dbReference type="Pfam" id="PF18024">
    <property type="entry name" value="HTH_50"/>
    <property type="match status" value="1"/>
</dbReference>
<dbReference type="GO" id="GO:0006355">
    <property type="term" value="P:regulation of DNA-templated transcription"/>
    <property type="evidence" value="ECO:0007669"/>
    <property type="project" value="InterPro"/>
</dbReference>
<keyword evidence="1" id="KW-0547">Nucleotide-binding</keyword>
<comment type="caution">
    <text evidence="7">The sequence shown here is derived from an EMBL/GenBank/DDBJ whole genome shotgun (WGS) entry which is preliminary data.</text>
</comment>
<dbReference type="Pfam" id="PF25601">
    <property type="entry name" value="AAA_lid_14"/>
    <property type="match status" value="1"/>
</dbReference>
<keyword evidence="2" id="KW-0058">Aromatic hydrocarbons catabolism</keyword>
<dbReference type="Pfam" id="PF00158">
    <property type="entry name" value="Sigma54_activat"/>
    <property type="match status" value="1"/>
</dbReference>
<dbReference type="FunFam" id="3.40.50.300:FF:000006">
    <property type="entry name" value="DNA-binding transcriptional regulator NtrC"/>
    <property type="match status" value="1"/>
</dbReference>
<dbReference type="SMART" id="SM00382">
    <property type="entry name" value="AAA"/>
    <property type="match status" value="1"/>
</dbReference>
<protein>
    <recommendedName>
        <fullName evidence="4">HTH-type transcriptional regulatory protein TyrR</fullName>
    </recommendedName>
</protein>
<evidence type="ECO:0000256" key="1">
    <source>
        <dbReference type="ARBA" id="ARBA00022741"/>
    </source>
</evidence>
<dbReference type="InterPro" id="IPR027417">
    <property type="entry name" value="P-loop_NTPase"/>
</dbReference>
<dbReference type="Proteomes" id="UP000469523">
    <property type="component" value="Unassembled WGS sequence"/>
</dbReference>
<dbReference type="InterPro" id="IPR009057">
    <property type="entry name" value="Homeodomain-like_sf"/>
</dbReference>
<proteinExistence type="predicted"/>
<evidence type="ECO:0000256" key="4">
    <source>
        <dbReference type="ARBA" id="ARBA00029500"/>
    </source>
</evidence>
<dbReference type="InterPro" id="IPR002078">
    <property type="entry name" value="Sigma_54_int"/>
</dbReference>
<dbReference type="GO" id="GO:0003677">
    <property type="term" value="F:DNA binding"/>
    <property type="evidence" value="ECO:0007669"/>
    <property type="project" value="UniProtKB-KW"/>
</dbReference>
<evidence type="ECO:0000313" key="7">
    <source>
        <dbReference type="EMBL" id="MSU03036.1"/>
    </source>
</evidence>
<evidence type="ECO:0000256" key="3">
    <source>
        <dbReference type="ARBA" id="ARBA00022840"/>
    </source>
</evidence>
<dbReference type="InterPro" id="IPR000014">
    <property type="entry name" value="PAS"/>
</dbReference>
<dbReference type="GO" id="GO:0005524">
    <property type="term" value="F:ATP binding"/>
    <property type="evidence" value="ECO:0007669"/>
    <property type="project" value="UniProtKB-KW"/>
</dbReference>
<organism evidence="7 8">
    <name type="scientific">Tissierella pigra</name>
    <dbReference type="NCBI Taxonomy" id="2607614"/>
    <lineage>
        <taxon>Bacteria</taxon>
        <taxon>Bacillati</taxon>
        <taxon>Bacillota</taxon>
        <taxon>Tissierellia</taxon>
        <taxon>Tissierellales</taxon>
        <taxon>Tissierellaceae</taxon>
        <taxon>Tissierella</taxon>
    </lineage>
</organism>
<name>A0A6N7XNF3_9FIRM</name>
<dbReference type="InterPro" id="IPR000700">
    <property type="entry name" value="PAS-assoc_C"/>
</dbReference>
<feature type="domain" description="Sigma-54 factor interaction" evidence="5">
    <location>
        <begin position="155"/>
        <end position="384"/>
    </location>
</feature>
<keyword evidence="8" id="KW-1185">Reference proteome</keyword>
<dbReference type="SUPFAM" id="SSF55785">
    <property type="entry name" value="PYP-like sensor domain (PAS domain)"/>
    <property type="match status" value="1"/>
</dbReference>
<dbReference type="InterPro" id="IPR003593">
    <property type="entry name" value="AAA+_ATPase"/>
</dbReference>
<evidence type="ECO:0000256" key="2">
    <source>
        <dbReference type="ARBA" id="ARBA00022797"/>
    </source>
</evidence>
<dbReference type="CDD" id="cd00009">
    <property type="entry name" value="AAA"/>
    <property type="match status" value="1"/>
</dbReference>
<reference evidence="7 8" key="1">
    <citation type="submission" date="2019-09" db="EMBL/GenBank/DDBJ databases">
        <title>In-depth cultivation of the pig gut microbiome towards novel bacterial diversity and tailored functional studies.</title>
        <authorList>
            <person name="Wylensek D."/>
            <person name="Hitch T.C.A."/>
            <person name="Clavel T."/>
        </authorList>
    </citation>
    <scope>NUCLEOTIDE SEQUENCE [LARGE SCALE GENOMIC DNA]</scope>
    <source>
        <strain evidence="7 8">WCA3-693-APC-4?</strain>
    </source>
</reference>
<dbReference type="PROSITE" id="PS50113">
    <property type="entry name" value="PAC"/>
    <property type="match status" value="1"/>
</dbReference>
<dbReference type="InterPro" id="IPR058031">
    <property type="entry name" value="AAA_lid_NorR"/>
</dbReference>
<evidence type="ECO:0000259" key="6">
    <source>
        <dbReference type="PROSITE" id="PS50113"/>
    </source>
</evidence>
<dbReference type="PANTHER" id="PTHR32071">
    <property type="entry name" value="TRANSCRIPTIONAL REGULATORY PROTEIN"/>
    <property type="match status" value="1"/>
</dbReference>
<dbReference type="InterPro" id="IPR035965">
    <property type="entry name" value="PAS-like_dom_sf"/>
</dbReference>
<dbReference type="PROSITE" id="PS00675">
    <property type="entry name" value="SIGMA54_INTERACT_1"/>
    <property type="match status" value="1"/>
</dbReference>